<evidence type="ECO:0000256" key="1">
    <source>
        <dbReference type="SAM" id="SignalP"/>
    </source>
</evidence>
<organism evidence="2 3">
    <name type="scientific">Trema orientale</name>
    <name type="common">Charcoal tree</name>
    <name type="synonym">Celtis orientalis</name>
    <dbReference type="NCBI Taxonomy" id="63057"/>
    <lineage>
        <taxon>Eukaryota</taxon>
        <taxon>Viridiplantae</taxon>
        <taxon>Streptophyta</taxon>
        <taxon>Embryophyta</taxon>
        <taxon>Tracheophyta</taxon>
        <taxon>Spermatophyta</taxon>
        <taxon>Magnoliopsida</taxon>
        <taxon>eudicotyledons</taxon>
        <taxon>Gunneridae</taxon>
        <taxon>Pentapetalae</taxon>
        <taxon>rosids</taxon>
        <taxon>fabids</taxon>
        <taxon>Rosales</taxon>
        <taxon>Cannabaceae</taxon>
        <taxon>Trema</taxon>
    </lineage>
</organism>
<sequence length="169" mass="18732">MGFFINQNSISLLVLCLIIIPSPFSALQDVVVFDKPSVYEVIKSFGFPTGILPKGVVGYDLDRSNGRFEAYFNGSCSFTLEGSYQLNYKSAIRGYISEGELSRLEGVSVKLFWFWIDIVEVRRVGDDLEFSVGIAGAGFPVDNFEESPQCGCGLNCNDFQVRKPFASSF</sequence>
<protein>
    <recommendedName>
        <fullName evidence="4">DUF538 domain-containing protein</fullName>
    </recommendedName>
</protein>
<name>A0A2P5BTH6_TREOI</name>
<dbReference type="PANTHER" id="PTHR31676:SF76">
    <property type="entry name" value="OS05G0362300 PROTEIN"/>
    <property type="match status" value="1"/>
</dbReference>
<proteinExistence type="predicted"/>
<dbReference type="STRING" id="63057.A0A2P5BTH6"/>
<keyword evidence="3" id="KW-1185">Reference proteome</keyword>
<dbReference type="Gene3D" id="2.30.240.10">
    <property type="entry name" value="At5g01610-like"/>
    <property type="match status" value="1"/>
</dbReference>
<feature type="chain" id="PRO_5015160527" description="DUF538 domain-containing protein" evidence="1">
    <location>
        <begin position="27"/>
        <end position="169"/>
    </location>
</feature>
<gene>
    <name evidence="2" type="ORF">TorRG33x02_309480</name>
</gene>
<dbReference type="OrthoDB" id="1183014at2759"/>
<keyword evidence="1" id="KW-0732">Signal</keyword>
<dbReference type="Pfam" id="PF04398">
    <property type="entry name" value="DUF538"/>
    <property type="match status" value="1"/>
</dbReference>
<comment type="caution">
    <text evidence="2">The sequence shown here is derived from an EMBL/GenBank/DDBJ whole genome shotgun (WGS) entry which is preliminary data.</text>
</comment>
<dbReference type="InParanoid" id="A0A2P5BTH6"/>
<dbReference type="InterPro" id="IPR007493">
    <property type="entry name" value="DUF538"/>
</dbReference>
<dbReference type="PANTHER" id="PTHR31676">
    <property type="entry name" value="T31J12.3 PROTEIN-RELATED"/>
    <property type="match status" value="1"/>
</dbReference>
<dbReference type="SUPFAM" id="SSF141562">
    <property type="entry name" value="At5g01610-like"/>
    <property type="match status" value="1"/>
</dbReference>
<reference evidence="3" key="1">
    <citation type="submission" date="2016-06" db="EMBL/GenBank/DDBJ databases">
        <title>Parallel loss of symbiosis genes in relatives of nitrogen-fixing non-legume Parasponia.</title>
        <authorList>
            <person name="Van Velzen R."/>
            <person name="Holmer R."/>
            <person name="Bu F."/>
            <person name="Rutten L."/>
            <person name="Van Zeijl A."/>
            <person name="Liu W."/>
            <person name="Santuari L."/>
            <person name="Cao Q."/>
            <person name="Sharma T."/>
            <person name="Shen D."/>
            <person name="Roswanjaya Y."/>
            <person name="Wardhani T."/>
            <person name="Kalhor M.S."/>
            <person name="Jansen J."/>
            <person name="Van den Hoogen J."/>
            <person name="Gungor B."/>
            <person name="Hartog M."/>
            <person name="Hontelez J."/>
            <person name="Verver J."/>
            <person name="Yang W.-C."/>
            <person name="Schijlen E."/>
            <person name="Repin R."/>
            <person name="Schilthuizen M."/>
            <person name="Schranz E."/>
            <person name="Heidstra R."/>
            <person name="Miyata K."/>
            <person name="Fedorova E."/>
            <person name="Kohlen W."/>
            <person name="Bisseling T."/>
            <person name="Smit S."/>
            <person name="Geurts R."/>
        </authorList>
    </citation>
    <scope>NUCLEOTIDE SEQUENCE [LARGE SCALE GENOMIC DNA]</scope>
    <source>
        <strain evidence="3">cv. RG33-2</strain>
    </source>
</reference>
<evidence type="ECO:0000313" key="3">
    <source>
        <dbReference type="Proteomes" id="UP000237000"/>
    </source>
</evidence>
<evidence type="ECO:0008006" key="4">
    <source>
        <dbReference type="Google" id="ProtNLM"/>
    </source>
</evidence>
<dbReference type="InterPro" id="IPR036758">
    <property type="entry name" value="At5g01610-like"/>
</dbReference>
<evidence type="ECO:0000313" key="2">
    <source>
        <dbReference type="EMBL" id="PON52107.1"/>
    </source>
</evidence>
<dbReference type="EMBL" id="JXTC01000464">
    <property type="protein sequence ID" value="PON52107.1"/>
    <property type="molecule type" value="Genomic_DNA"/>
</dbReference>
<accession>A0A2P5BTH6</accession>
<dbReference type="AlphaFoldDB" id="A0A2P5BTH6"/>
<feature type="signal peptide" evidence="1">
    <location>
        <begin position="1"/>
        <end position="26"/>
    </location>
</feature>
<dbReference type="Proteomes" id="UP000237000">
    <property type="component" value="Unassembled WGS sequence"/>
</dbReference>